<organism evidence="2 3">
    <name type="scientific">Amblyomma americanum</name>
    <name type="common">Lone star tick</name>
    <dbReference type="NCBI Taxonomy" id="6943"/>
    <lineage>
        <taxon>Eukaryota</taxon>
        <taxon>Metazoa</taxon>
        <taxon>Ecdysozoa</taxon>
        <taxon>Arthropoda</taxon>
        <taxon>Chelicerata</taxon>
        <taxon>Arachnida</taxon>
        <taxon>Acari</taxon>
        <taxon>Parasitiformes</taxon>
        <taxon>Ixodida</taxon>
        <taxon>Ixodoidea</taxon>
        <taxon>Ixodidae</taxon>
        <taxon>Amblyomminae</taxon>
        <taxon>Amblyomma</taxon>
    </lineage>
</organism>
<sequence length="103" mass="11093">MQRRNGGKAELGRVAVNNDIEAATPRTTATTSSRGPDVMGGGALCCSRPSRNLGFKRLNFLVRTHLSEMGQPPQHEFQVDGKVITAATSSKVMELPEPSLVEQ</sequence>
<evidence type="ECO:0000313" key="3">
    <source>
        <dbReference type="Proteomes" id="UP001321473"/>
    </source>
</evidence>
<keyword evidence="3" id="KW-1185">Reference proteome</keyword>
<dbReference type="EMBL" id="JARKHS020012510">
    <property type="protein sequence ID" value="KAK8776845.1"/>
    <property type="molecule type" value="Genomic_DNA"/>
</dbReference>
<name>A0AAQ4EQ77_AMBAM</name>
<evidence type="ECO:0000256" key="1">
    <source>
        <dbReference type="SAM" id="MobiDB-lite"/>
    </source>
</evidence>
<evidence type="ECO:0000313" key="2">
    <source>
        <dbReference type="EMBL" id="KAK8776845.1"/>
    </source>
</evidence>
<dbReference type="AlphaFoldDB" id="A0AAQ4EQ77"/>
<accession>A0AAQ4EQ77</accession>
<feature type="region of interest" description="Disordered" evidence="1">
    <location>
        <begin position="17"/>
        <end position="39"/>
    </location>
</feature>
<comment type="caution">
    <text evidence="2">The sequence shown here is derived from an EMBL/GenBank/DDBJ whole genome shotgun (WGS) entry which is preliminary data.</text>
</comment>
<proteinExistence type="predicted"/>
<protein>
    <submittedName>
        <fullName evidence="2">Uncharacterized protein</fullName>
    </submittedName>
</protein>
<reference evidence="2 3" key="1">
    <citation type="journal article" date="2023" name="Arcadia Sci">
        <title>De novo assembly of a long-read Amblyomma americanum tick genome.</title>
        <authorList>
            <person name="Chou S."/>
            <person name="Poskanzer K.E."/>
            <person name="Rollins M."/>
            <person name="Thuy-Boun P.S."/>
        </authorList>
    </citation>
    <scope>NUCLEOTIDE SEQUENCE [LARGE SCALE GENOMIC DNA]</scope>
    <source>
        <strain evidence="2">F_SG_1</strain>
        <tissue evidence="2">Salivary glands</tissue>
    </source>
</reference>
<feature type="compositionally biased region" description="Low complexity" evidence="1">
    <location>
        <begin position="22"/>
        <end position="34"/>
    </location>
</feature>
<gene>
    <name evidence="2" type="ORF">V5799_029810</name>
</gene>
<feature type="non-terminal residue" evidence="2">
    <location>
        <position position="103"/>
    </location>
</feature>
<dbReference type="Proteomes" id="UP001321473">
    <property type="component" value="Unassembled WGS sequence"/>
</dbReference>